<feature type="domain" description="PABC" evidence="2">
    <location>
        <begin position="272"/>
        <end position="351"/>
    </location>
</feature>
<comment type="caution">
    <text evidence="3">The sequence shown here is derived from an EMBL/GenBank/DDBJ whole genome shotgun (WGS) entry which is preliminary data.</text>
</comment>
<dbReference type="Pfam" id="PF00658">
    <property type="entry name" value="MLLE"/>
    <property type="match status" value="1"/>
</dbReference>
<reference evidence="3" key="1">
    <citation type="submission" date="2023-10" db="EMBL/GenBank/DDBJ databases">
        <authorList>
            <person name="Chen Y."/>
            <person name="Shah S."/>
            <person name="Dougan E. K."/>
            <person name="Thang M."/>
            <person name="Chan C."/>
        </authorList>
    </citation>
    <scope>NUCLEOTIDE SEQUENCE [LARGE SCALE GENOMIC DNA]</scope>
</reference>
<keyword evidence="4" id="KW-1185">Reference proteome</keyword>
<dbReference type="SMART" id="SM00517">
    <property type="entry name" value="PolyA"/>
    <property type="match status" value="1"/>
</dbReference>
<dbReference type="InterPro" id="IPR002004">
    <property type="entry name" value="PABP_HYD_C"/>
</dbReference>
<gene>
    <name evidence="3" type="ORF">PCOR1329_LOCUS52051</name>
</gene>
<evidence type="ECO:0000256" key="1">
    <source>
        <dbReference type="SAM" id="MobiDB-lite"/>
    </source>
</evidence>
<feature type="region of interest" description="Disordered" evidence="1">
    <location>
        <begin position="169"/>
        <end position="196"/>
    </location>
</feature>
<name>A0ABN9UVH1_9DINO</name>
<dbReference type="Gene3D" id="1.10.1900.10">
    <property type="entry name" value="c-terminal domain of poly(a) binding protein"/>
    <property type="match status" value="1"/>
</dbReference>
<evidence type="ECO:0000313" key="4">
    <source>
        <dbReference type="Proteomes" id="UP001189429"/>
    </source>
</evidence>
<sequence>MLELARPRRSEAYDPLAWNVFGGKRVPRQERSAETTGVRCFLESVGQVEGVPDTEELYTWISSSFSLWYPMGKMAVMVMEVPEDKLADFPQRYADWKSEAGNQEEFRILPMGIKKYNKQIDEVVWVGVADLIPEMKGEASDLLKNLLEVGNFKDFLLGTLDLEKLAATDTVSRPPAEPAPSKGKGKGKGYGKGGSRGGKGYGGGGKGYNGYSGGYGYEMDFGFGGKGGMYGGGKFGGKDNGYMGGMQKGMQMPMPMPIALQMMMAPPMQPPMPPAPMPAGQGQSAEVQRQMYGEQLYLLVQPLSPSPYLAQKITGMLLELPQNELLLNLTNMDELSRRVSEALEVLKEDGIVS</sequence>
<evidence type="ECO:0000259" key="2">
    <source>
        <dbReference type="PROSITE" id="PS51309"/>
    </source>
</evidence>
<dbReference type="SUPFAM" id="SSF63570">
    <property type="entry name" value="PABC (PABP) domain"/>
    <property type="match status" value="1"/>
</dbReference>
<dbReference type="PROSITE" id="PS51309">
    <property type="entry name" value="PABC"/>
    <property type="match status" value="1"/>
</dbReference>
<accession>A0ABN9UVH1</accession>
<evidence type="ECO:0000313" key="3">
    <source>
        <dbReference type="EMBL" id="CAK0864090.1"/>
    </source>
</evidence>
<proteinExistence type="predicted"/>
<dbReference type="EMBL" id="CAUYUJ010016328">
    <property type="protein sequence ID" value="CAK0864090.1"/>
    <property type="molecule type" value="Genomic_DNA"/>
</dbReference>
<organism evidence="3 4">
    <name type="scientific">Prorocentrum cordatum</name>
    <dbReference type="NCBI Taxonomy" id="2364126"/>
    <lineage>
        <taxon>Eukaryota</taxon>
        <taxon>Sar</taxon>
        <taxon>Alveolata</taxon>
        <taxon>Dinophyceae</taxon>
        <taxon>Prorocentrales</taxon>
        <taxon>Prorocentraceae</taxon>
        <taxon>Prorocentrum</taxon>
    </lineage>
</organism>
<protein>
    <recommendedName>
        <fullName evidence="2">PABC domain-containing protein</fullName>
    </recommendedName>
</protein>
<dbReference type="Proteomes" id="UP001189429">
    <property type="component" value="Unassembled WGS sequence"/>
</dbReference>
<dbReference type="InterPro" id="IPR036053">
    <property type="entry name" value="PABP-dom"/>
</dbReference>